<dbReference type="AlphaFoldDB" id="A0AAD4R552"/>
<evidence type="ECO:0000256" key="1">
    <source>
        <dbReference type="SAM" id="MobiDB-lite"/>
    </source>
</evidence>
<dbReference type="InterPro" id="IPR000210">
    <property type="entry name" value="BTB/POZ_dom"/>
</dbReference>
<dbReference type="SMART" id="SM00225">
    <property type="entry name" value="BTB"/>
    <property type="match status" value="1"/>
</dbReference>
<evidence type="ECO:0000259" key="2">
    <source>
        <dbReference type="PROSITE" id="PS50097"/>
    </source>
</evidence>
<evidence type="ECO:0000313" key="3">
    <source>
        <dbReference type="EMBL" id="KAI1723623.1"/>
    </source>
</evidence>
<sequence>MQDDSKHGRKRKFSDVRNEASGSRQVNSSSNSPEIYWEDEQPRTSKQSNQDDTVNSSANFFLSSCSKQFIIEHYNELAQDIQKIMDIDELSDVTIAIDNQQFSAHKLILAARSIYFSGRFSGQGAAVSSSQKSDITLDNCSAQLFDLMLRYIYSGRMDLQEPDKETLDEVKDLMQAYGIDPSMQNDVAEQNIHDIEIDDEKIVWISDTIGEAQKETIDLVENIISINEENFFLAKDYSVNPPRICANYRCLQPDTLRQIYSFLKTQTKENDYSNTKSLAKDISKLLTGNIAPFDVTLTMRDTHFRAHKLILIARCPYFQ</sequence>
<feature type="region of interest" description="Disordered" evidence="1">
    <location>
        <begin position="1"/>
        <end position="52"/>
    </location>
</feature>
<dbReference type="PROSITE" id="PS50097">
    <property type="entry name" value="BTB"/>
    <property type="match status" value="2"/>
</dbReference>
<keyword evidence="4" id="KW-1185">Reference proteome</keyword>
<dbReference type="PANTHER" id="PTHR46306">
    <property type="entry name" value="BTB/POZ DOMAIN-CONTAINING PROTEIN 9"/>
    <property type="match status" value="1"/>
</dbReference>
<comment type="caution">
    <text evidence="3">The sequence shown here is derived from an EMBL/GenBank/DDBJ whole genome shotgun (WGS) entry which is preliminary data.</text>
</comment>
<dbReference type="SUPFAM" id="SSF54695">
    <property type="entry name" value="POZ domain"/>
    <property type="match status" value="2"/>
</dbReference>
<proteinExistence type="predicted"/>
<dbReference type="InterPro" id="IPR052407">
    <property type="entry name" value="BTB_POZ_domain_cont_9"/>
</dbReference>
<dbReference type="Gene3D" id="3.30.710.10">
    <property type="entry name" value="Potassium Channel Kv1.1, Chain A"/>
    <property type="match status" value="2"/>
</dbReference>
<feature type="domain" description="BTB" evidence="2">
    <location>
        <begin position="293"/>
        <end position="319"/>
    </location>
</feature>
<dbReference type="Pfam" id="PF00651">
    <property type="entry name" value="BTB"/>
    <property type="match status" value="2"/>
</dbReference>
<evidence type="ECO:0000313" key="4">
    <source>
        <dbReference type="Proteomes" id="UP001201812"/>
    </source>
</evidence>
<organism evidence="3 4">
    <name type="scientific">Ditylenchus destructor</name>
    <dbReference type="NCBI Taxonomy" id="166010"/>
    <lineage>
        <taxon>Eukaryota</taxon>
        <taxon>Metazoa</taxon>
        <taxon>Ecdysozoa</taxon>
        <taxon>Nematoda</taxon>
        <taxon>Chromadorea</taxon>
        <taxon>Rhabditida</taxon>
        <taxon>Tylenchina</taxon>
        <taxon>Tylenchomorpha</taxon>
        <taxon>Sphaerularioidea</taxon>
        <taxon>Anguinidae</taxon>
        <taxon>Anguininae</taxon>
        <taxon>Ditylenchus</taxon>
    </lineage>
</organism>
<dbReference type="EMBL" id="JAKKPZ010000003">
    <property type="protein sequence ID" value="KAI1723623.1"/>
    <property type="molecule type" value="Genomic_DNA"/>
</dbReference>
<dbReference type="PANTHER" id="PTHR46306:SF1">
    <property type="entry name" value="BTB_POZ DOMAIN-CONTAINING PROTEIN 9"/>
    <property type="match status" value="1"/>
</dbReference>
<feature type="domain" description="BTB" evidence="2">
    <location>
        <begin position="91"/>
        <end position="161"/>
    </location>
</feature>
<dbReference type="InterPro" id="IPR011333">
    <property type="entry name" value="SKP1/BTB/POZ_sf"/>
</dbReference>
<gene>
    <name evidence="3" type="ORF">DdX_03787</name>
</gene>
<accession>A0AAD4R552</accession>
<protein>
    <submittedName>
        <fullName evidence="3">BTB/POZ domain-containing protein</fullName>
    </submittedName>
</protein>
<dbReference type="GO" id="GO:0005737">
    <property type="term" value="C:cytoplasm"/>
    <property type="evidence" value="ECO:0007669"/>
    <property type="project" value="TreeGrafter"/>
</dbReference>
<dbReference type="Proteomes" id="UP001201812">
    <property type="component" value="Unassembled WGS sequence"/>
</dbReference>
<reference evidence="3" key="1">
    <citation type="submission" date="2022-01" db="EMBL/GenBank/DDBJ databases">
        <title>Genome Sequence Resource for Two Populations of Ditylenchus destructor, the Migratory Endoparasitic Phytonematode.</title>
        <authorList>
            <person name="Zhang H."/>
            <person name="Lin R."/>
            <person name="Xie B."/>
        </authorList>
    </citation>
    <scope>NUCLEOTIDE SEQUENCE</scope>
    <source>
        <strain evidence="3">BazhouSP</strain>
    </source>
</reference>
<name>A0AAD4R552_9BILA</name>